<dbReference type="GO" id="GO:0008270">
    <property type="term" value="F:zinc ion binding"/>
    <property type="evidence" value="ECO:0007669"/>
    <property type="project" value="UniProtKB-KW"/>
</dbReference>
<dbReference type="InterPro" id="IPR013083">
    <property type="entry name" value="Znf_RING/FYVE/PHD"/>
</dbReference>
<dbReference type="InterPro" id="IPR002867">
    <property type="entry name" value="IBR_dom"/>
</dbReference>
<proteinExistence type="inferred from homology"/>
<keyword evidence="7" id="KW-0808">Transferase</keyword>
<dbReference type="STRING" id="22663.A0A218WPE4"/>
<dbReference type="Proteomes" id="UP000197138">
    <property type="component" value="Unassembled WGS sequence"/>
</dbReference>
<evidence type="ECO:0000256" key="11">
    <source>
        <dbReference type="ARBA" id="ARBA00022786"/>
    </source>
</evidence>
<evidence type="ECO:0000256" key="8">
    <source>
        <dbReference type="ARBA" id="ARBA00022723"/>
    </source>
</evidence>
<dbReference type="CDD" id="cd22584">
    <property type="entry name" value="Rcat_RBR_unk"/>
    <property type="match status" value="1"/>
</dbReference>
<dbReference type="Gene3D" id="1.20.120.1750">
    <property type="match status" value="1"/>
</dbReference>
<comment type="cofactor">
    <cofactor evidence="2">
        <name>Zn(2+)</name>
        <dbReference type="ChEBI" id="CHEBI:29105"/>
    </cofactor>
</comment>
<reference evidence="17 19" key="3">
    <citation type="submission" date="2017-11" db="EMBL/GenBank/DDBJ databases">
        <title>De-novo sequencing of pomegranate (Punica granatum L.) genome.</title>
        <authorList>
            <person name="Akparov Z."/>
            <person name="Amiraslanov A."/>
            <person name="Hajiyeva S."/>
            <person name="Abbasov M."/>
            <person name="Kaur K."/>
            <person name="Hamwieh A."/>
            <person name="Solovyev V."/>
            <person name="Salamov A."/>
            <person name="Braich B."/>
            <person name="Kosarev P."/>
            <person name="Mahmoud A."/>
            <person name="Hajiyev E."/>
            <person name="Babayeva S."/>
            <person name="Izzatullayeva V."/>
            <person name="Mammadov A."/>
            <person name="Mammadov A."/>
            <person name="Sharifova S."/>
            <person name="Ojaghi J."/>
            <person name="Eynullazada K."/>
            <person name="Bayramov B."/>
            <person name="Abdulazimova A."/>
            <person name="Shahmuradov I."/>
        </authorList>
    </citation>
    <scope>NUCLEOTIDE SEQUENCE [LARGE SCALE GENOMIC DNA]</scope>
    <source>
        <strain evidence="17">AG2017</strain>
        <strain evidence="19">cv. AG2017</strain>
        <tissue evidence="17">Leaf</tissue>
    </source>
</reference>
<dbReference type="Pfam" id="PF13456">
    <property type="entry name" value="RVT_3"/>
    <property type="match status" value="1"/>
</dbReference>
<evidence type="ECO:0000313" key="17">
    <source>
        <dbReference type="EMBL" id="PKI46781.1"/>
    </source>
</evidence>
<dbReference type="PROSITE" id="PS50089">
    <property type="entry name" value="ZF_RING_2"/>
    <property type="match status" value="1"/>
</dbReference>
<dbReference type="SUPFAM" id="SSF53098">
    <property type="entry name" value="Ribonuclease H-like"/>
    <property type="match status" value="1"/>
</dbReference>
<comment type="similarity">
    <text evidence="5">Belongs to the RBR family. Ariadne subfamily.</text>
</comment>
<evidence type="ECO:0000313" key="18">
    <source>
        <dbReference type="Proteomes" id="UP000197138"/>
    </source>
</evidence>
<dbReference type="PROSITE" id="PS00518">
    <property type="entry name" value="ZF_RING_1"/>
    <property type="match status" value="1"/>
</dbReference>
<dbReference type="EMBL" id="MTKT01003655">
    <property type="protein sequence ID" value="OWM74704.1"/>
    <property type="molecule type" value="Genomic_DNA"/>
</dbReference>
<dbReference type="UniPathway" id="UPA00143"/>
<evidence type="ECO:0000256" key="7">
    <source>
        <dbReference type="ARBA" id="ARBA00022679"/>
    </source>
</evidence>
<evidence type="ECO:0000256" key="6">
    <source>
        <dbReference type="ARBA" id="ARBA00012251"/>
    </source>
</evidence>
<keyword evidence="11" id="KW-0833">Ubl conjugation pathway</keyword>
<dbReference type="SMART" id="SM00647">
    <property type="entry name" value="IBR"/>
    <property type="match status" value="2"/>
</dbReference>
<comment type="pathway">
    <text evidence="4">Protein modification; protein ubiquitination.</text>
</comment>
<name>A0A218WPE4_PUNGR</name>
<comment type="caution">
    <text evidence="16">The sequence shown here is derived from an EMBL/GenBank/DDBJ whole genome shotgun (WGS) entry which is preliminary data.</text>
</comment>
<dbReference type="InterPro" id="IPR036397">
    <property type="entry name" value="RNaseH_sf"/>
</dbReference>
<dbReference type="GO" id="GO:0003676">
    <property type="term" value="F:nucleic acid binding"/>
    <property type="evidence" value="ECO:0007669"/>
    <property type="project" value="InterPro"/>
</dbReference>
<dbReference type="PROSITE" id="PS51873">
    <property type="entry name" value="TRIAD"/>
    <property type="match status" value="1"/>
</dbReference>
<keyword evidence="8" id="KW-0479">Metal-binding</keyword>
<sequence length="525" mass="60089">MSDQERAQDGLSVNIIRELKEEEEEDFRSCFEDDEVWKEAEEPPREEPRKCVLDDQFSVKLFFKGISMNEVGDSSSGLSGIGVVMERSADFPVIRVQKKLDFYVDESVADYLALMDGIVEALENNIRHVYAFTDSEIFHDQIKDEENLETPLLVALRQRILEHVSNLNTFVLNVVPSVDLEGALRLAQVAIGLVSSPVKGDKSRDNCSICCEDKPSPMMITMKCSHKFCSHCMRTYIDGKLKSSQVPIRCPQLRCKYQISKLECRAFLPLTSYESLERVLAEANLNSEKIYCPFPNCSVLLDPQECLSARASSSSQSDSSCIECPVCQRFICVECGVPWHSSFTCEEYQNLPIEERDASDITLHRLAQNNRWRRCRQCRRMIELMQGCYHMTCWCGLEFCYSCGAEYRDGQQICQCAFWDEDVNSEDSSVSRSAQVSEQWAWETFNSFPMIMDAYSDQERSQLALIQRFLAGGFSLSDHNTYQQASSPPRCTDSYGDAIKDLHQLPWLESFVSVISDDFYEDYMQ</sequence>
<dbReference type="Gene3D" id="3.30.420.10">
    <property type="entry name" value="Ribonuclease H-like superfamily/Ribonuclease H"/>
    <property type="match status" value="1"/>
</dbReference>
<keyword evidence="12" id="KW-0862">Zinc</keyword>
<accession>A0A218WPE4</accession>
<evidence type="ECO:0000256" key="10">
    <source>
        <dbReference type="ARBA" id="ARBA00022771"/>
    </source>
</evidence>
<dbReference type="InterPro" id="IPR018957">
    <property type="entry name" value="Znf_C3HC4_RING-type"/>
</dbReference>
<reference evidence="18" key="1">
    <citation type="journal article" date="2017" name="Plant J.">
        <title>The pomegranate (Punica granatum L.) genome and the genomics of punicalagin biosynthesis.</title>
        <authorList>
            <person name="Qin G."/>
            <person name="Xu C."/>
            <person name="Ming R."/>
            <person name="Tang H."/>
            <person name="Guyot R."/>
            <person name="Kramer E.M."/>
            <person name="Hu Y."/>
            <person name="Yi X."/>
            <person name="Qi Y."/>
            <person name="Xu X."/>
            <person name="Gao Z."/>
            <person name="Pan H."/>
            <person name="Jian J."/>
            <person name="Tian Y."/>
            <person name="Yue Z."/>
            <person name="Xu Y."/>
        </authorList>
    </citation>
    <scope>NUCLEOTIDE SEQUENCE [LARGE SCALE GENOMIC DNA]</scope>
    <source>
        <strain evidence="18">cv. Dabenzi</strain>
    </source>
</reference>
<dbReference type="SMART" id="SM00184">
    <property type="entry name" value="RING"/>
    <property type="match status" value="1"/>
</dbReference>
<evidence type="ECO:0000313" key="16">
    <source>
        <dbReference type="EMBL" id="OWM74704.1"/>
    </source>
</evidence>
<dbReference type="InterPro" id="IPR001841">
    <property type="entry name" value="Znf_RING"/>
</dbReference>
<evidence type="ECO:0000256" key="13">
    <source>
        <dbReference type="PROSITE-ProRule" id="PRU00175"/>
    </source>
</evidence>
<dbReference type="GO" id="GO:0061630">
    <property type="term" value="F:ubiquitin protein ligase activity"/>
    <property type="evidence" value="ECO:0007669"/>
    <property type="project" value="UniProtKB-EC"/>
</dbReference>
<dbReference type="Proteomes" id="UP000233551">
    <property type="component" value="Unassembled WGS sequence"/>
</dbReference>
<dbReference type="CDD" id="cd22582">
    <property type="entry name" value="BRcat_RBR_unk"/>
    <property type="match status" value="1"/>
</dbReference>
<dbReference type="Pfam" id="PF00097">
    <property type="entry name" value="zf-C3HC4"/>
    <property type="match status" value="1"/>
</dbReference>
<dbReference type="InterPro" id="IPR031127">
    <property type="entry name" value="E3_UB_ligase_RBR"/>
</dbReference>
<evidence type="ECO:0000256" key="4">
    <source>
        <dbReference type="ARBA" id="ARBA00004906"/>
    </source>
</evidence>
<dbReference type="GO" id="GO:0016567">
    <property type="term" value="P:protein ubiquitination"/>
    <property type="evidence" value="ECO:0007669"/>
    <property type="project" value="UniProtKB-UniPathway"/>
</dbReference>
<evidence type="ECO:0000259" key="15">
    <source>
        <dbReference type="PROSITE" id="PS51873"/>
    </source>
</evidence>
<keyword evidence="19" id="KW-1185">Reference proteome</keyword>
<dbReference type="FunFam" id="1.20.120.1750:FF:000021">
    <property type="entry name" value="RBR-type E3 ubiquitin transferase"/>
    <property type="match status" value="1"/>
</dbReference>
<dbReference type="InterPro" id="IPR044066">
    <property type="entry name" value="TRIAD_supradom"/>
</dbReference>
<dbReference type="EMBL" id="PGOL01002578">
    <property type="protein sequence ID" value="PKI46781.1"/>
    <property type="molecule type" value="Genomic_DNA"/>
</dbReference>
<dbReference type="PANTHER" id="PTHR11685">
    <property type="entry name" value="RBR FAMILY RING FINGER AND IBR DOMAIN-CONTAINING"/>
    <property type="match status" value="1"/>
</dbReference>
<keyword evidence="10 13" id="KW-0863">Zinc-finger</keyword>
<comment type="function">
    <text evidence="3">Might act as an E3 ubiquitin-protein ligase, or as part of E3 complex, which accepts ubiquitin from specific E2 ubiquitin-conjugating enzymes and then transfers it to substrates.</text>
</comment>
<dbReference type="InterPro" id="IPR017907">
    <property type="entry name" value="Znf_RING_CS"/>
</dbReference>
<comment type="catalytic activity">
    <reaction evidence="1">
        <text>[E2 ubiquitin-conjugating enzyme]-S-ubiquitinyl-L-cysteine + [acceptor protein]-L-lysine = [E2 ubiquitin-conjugating enzyme]-L-cysteine + [acceptor protein]-N(6)-ubiquitinyl-L-lysine.</text>
        <dbReference type="EC" id="2.3.2.31"/>
    </reaction>
</comment>
<dbReference type="SUPFAM" id="SSF57850">
    <property type="entry name" value="RING/U-box"/>
    <property type="match status" value="2"/>
</dbReference>
<gene>
    <name evidence="16" type="ORF">CDL15_Pgr004667</name>
    <name evidence="17" type="ORF">CRG98_032818</name>
</gene>
<dbReference type="InterPro" id="IPR002156">
    <property type="entry name" value="RNaseH_domain"/>
</dbReference>
<organism evidence="16 18">
    <name type="scientific">Punica granatum</name>
    <name type="common">Pomegranate</name>
    <dbReference type="NCBI Taxonomy" id="22663"/>
    <lineage>
        <taxon>Eukaryota</taxon>
        <taxon>Viridiplantae</taxon>
        <taxon>Streptophyta</taxon>
        <taxon>Embryophyta</taxon>
        <taxon>Tracheophyta</taxon>
        <taxon>Spermatophyta</taxon>
        <taxon>Magnoliopsida</taxon>
        <taxon>eudicotyledons</taxon>
        <taxon>Gunneridae</taxon>
        <taxon>Pentapetalae</taxon>
        <taxon>rosids</taxon>
        <taxon>malvids</taxon>
        <taxon>Myrtales</taxon>
        <taxon>Lythraceae</taxon>
        <taxon>Punica</taxon>
    </lineage>
</organism>
<dbReference type="InterPro" id="IPR012337">
    <property type="entry name" value="RNaseH-like_sf"/>
</dbReference>
<evidence type="ECO:0000256" key="3">
    <source>
        <dbReference type="ARBA" id="ARBA00003976"/>
    </source>
</evidence>
<dbReference type="OrthoDB" id="10009520at2759"/>
<evidence type="ECO:0000256" key="2">
    <source>
        <dbReference type="ARBA" id="ARBA00001947"/>
    </source>
</evidence>
<dbReference type="AlphaFoldDB" id="A0A218WPE4"/>
<evidence type="ECO:0000313" key="19">
    <source>
        <dbReference type="Proteomes" id="UP000233551"/>
    </source>
</evidence>
<evidence type="ECO:0000256" key="9">
    <source>
        <dbReference type="ARBA" id="ARBA00022737"/>
    </source>
</evidence>
<dbReference type="FunFam" id="3.30.40.10:FF:000230">
    <property type="entry name" value="RBR-type E3 ubiquitin transferase"/>
    <property type="match status" value="1"/>
</dbReference>
<dbReference type="FunFam" id="3.30.420.10:FF:000076">
    <property type="entry name" value="RBR-type E3 ubiquitin transferase"/>
    <property type="match status" value="1"/>
</dbReference>
<feature type="domain" description="RING-type" evidence="14">
    <location>
        <begin position="207"/>
        <end position="254"/>
    </location>
</feature>
<dbReference type="EC" id="2.3.2.31" evidence="6"/>
<reference evidence="16" key="2">
    <citation type="submission" date="2017-06" db="EMBL/GenBank/DDBJ databases">
        <title>The pomegranate genome and the genomics of punicalagin biosynthesis.</title>
        <authorList>
            <person name="Xu C."/>
        </authorList>
    </citation>
    <scope>NUCLEOTIDE SEQUENCE [LARGE SCALE GENOMIC DNA]</scope>
    <source>
        <tissue evidence="16">Fresh leaf</tissue>
    </source>
</reference>
<dbReference type="Gene3D" id="3.30.40.10">
    <property type="entry name" value="Zinc/RING finger domain, C3HC4 (zinc finger)"/>
    <property type="match status" value="1"/>
</dbReference>
<keyword evidence="9" id="KW-0677">Repeat</keyword>
<evidence type="ECO:0000256" key="1">
    <source>
        <dbReference type="ARBA" id="ARBA00001798"/>
    </source>
</evidence>
<feature type="domain" description="RING-type" evidence="15">
    <location>
        <begin position="203"/>
        <end position="420"/>
    </location>
</feature>
<dbReference type="Pfam" id="PF01485">
    <property type="entry name" value="IBR"/>
    <property type="match status" value="2"/>
</dbReference>
<evidence type="ECO:0000259" key="14">
    <source>
        <dbReference type="PROSITE" id="PS50089"/>
    </source>
</evidence>
<dbReference type="GO" id="GO:0004523">
    <property type="term" value="F:RNA-DNA hybrid ribonuclease activity"/>
    <property type="evidence" value="ECO:0007669"/>
    <property type="project" value="InterPro"/>
</dbReference>
<evidence type="ECO:0000256" key="12">
    <source>
        <dbReference type="ARBA" id="ARBA00022833"/>
    </source>
</evidence>
<protein>
    <recommendedName>
        <fullName evidence="6">RBR-type E3 ubiquitin transferase</fullName>
        <ecNumber evidence="6">2.3.2.31</ecNumber>
    </recommendedName>
</protein>
<evidence type="ECO:0000256" key="5">
    <source>
        <dbReference type="ARBA" id="ARBA00005884"/>
    </source>
</evidence>
<dbReference type="GeneID" id="116214033"/>